<organism evidence="1">
    <name type="scientific">Rhodococcus erythropolis</name>
    <name type="common">Arthrobacter picolinophilus</name>
    <dbReference type="NCBI Taxonomy" id="1833"/>
    <lineage>
        <taxon>Bacteria</taxon>
        <taxon>Bacillati</taxon>
        <taxon>Actinomycetota</taxon>
        <taxon>Actinomycetes</taxon>
        <taxon>Mycobacteriales</taxon>
        <taxon>Nocardiaceae</taxon>
        <taxon>Rhodococcus</taxon>
        <taxon>Rhodococcus erythropolis group</taxon>
    </lineage>
</organism>
<evidence type="ECO:0000313" key="1">
    <source>
        <dbReference type="EMBL" id="AAP74097.1"/>
    </source>
</evidence>
<dbReference type="EMBL" id="AY223810">
    <property type="protein sequence ID" value="AAP74097.1"/>
    <property type="molecule type" value="Genomic_DNA"/>
</dbReference>
<name>Q6XMT4_RHOER</name>
<reference evidence="1" key="1">
    <citation type="journal article" date="2003" name="J. Bacteriol.">
        <title>Complete nucleotide sequence and genetic organization of the 210-kilobase linear plasmid of Rhodococcus erythropolis BD2.</title>
        <authorList>
            <person name="Stecker C."/>
            <person name="Johann A."/>
            <person name="Herzberg C."/>
            <person name="Averhoff B."/>
            <person name="Gottschalk G."/>
        </authorList>
    </citation>
    <scope>NUCLEOTIDE SEQUENCE</scope>
    <source>
        <strain evidence="1">BD2</strain>
        <plasmid evidence="1">pBD2</plasmid>
    </source>
</reference>
<gene>
    <name evidence="1" type="ORF">PBD2.212</name>
</gene>
<dbReference type="AlphaFoldDB" id="Q6XMT4"/>
<sequence>MLMEWGPGRVWRFGPRRVGGWCRGLDASLGLCVRWRVWGCCVLWSGVMACPGVGPAGVGGAVGMRFDAVFGGFLKCFVVQ</sequence>
<keyword evidence="1" id="KW-0614">Plasmid</keyword>
<proteinExistence type="predicted"/>
<geneLocation type="plasmid" evidence="1">
    <name>pBD2</name>
</geneLocation>
<accession>Q6XMT4</accession>
<protein>
    <submittedName>
        <fullName evidence="1">Uncharacterized protein</fullName>
    </submittedName>
</protein>